<organism evidence="3 4">
    <name type="scientific">Streptomyces spororaveus</name>
    <dbReference type="NCBI Taxonomy" id="284039"/>
    <lineage>
        <taxon>Bacteria</taxon>
        <taxon>Bacillati</taxon>
        <taxon>Actinomycetota</taxon>
        <taxon>Actinomycetes</taxon>
        <taxon>Kitasatosporales</taxon>
        <taxon>Streptomycetaceae</taxon>
        <taxon>Streptomyces</taxon>
    </lineage>
</organism>
<feature type="region of interest" description="Disordered" evidence="1">
    <location>
        <begin position="65"/>
        <end position="85"/>
    </location>
</feature>
<proteinExistence type="predicted"/>
<comment type="caution">
    <text evidence="3">The sequence shown here is derived from an EMBL/GenBank/DDBJ whole genome shotgun (WGS) entry which is preliminary data.</text>
</comment>
<keyword evidence="2" id="KW-0472">Membrane</keyword>
<reference evidence="4" key="1">
    <citation type="submission" date="2023-07" db="EMBL/GenBank/DDBJ databases">
        <title>Whole genome shotgun sequence of Streptomyces spororaveus NBRC 15456.</title>
        <authorList>
            <person name="Komaki H."/>
            <person name="Tamura T."/>
        </authorList>
    </citation>
    <scope>NUCLEOTIDE SEQUENCE [LARGE SCALE GENOMIC DNA]</scope>
    <source>
        <strain evidence="4">NBRC 15456</strain>
    </source>
</reference>
<evidence type="ECO:0000313" key="4">
    <source>
        <dbReference type="Proteomes" id="UP000608522"/>
    </source>
</evidence>
<protein>
    <submittedName>
        <fullName evidence="3">Uncharacterized protein</fullName>
    </submittedName>
</protein>
<accession>A0ABQ3T6K6</accession>
<gene>
    <name evidence="3" type="ORF">Sspor_15890</name>
</gene>
<dbReference type="RefSeq" id="WP_033215628.1">
    <property type="nucleotide sequence ID" value="NZ_BAAATO010000093.1"/>
</dbReference>
<evidence type="ECO:0000256" key="1">
    <source>
        <dbReference type="SAM" id="MobiDB-lite"/>
    </source>
</evidence>
<dbReference type="EMBL" id="BNED01000005">
    <property type="protein sequence ID" value="GHI76028.1"/>
    <property type="molecule type" value="Genomic_DNA"/>
</dbReference>
<feature type="transmembrane region" description="Helical" evidence="2">
    <location>
        <begin position="27"/>
        <end position="47"/>
    </location>
</feature>
<sequence>MHHDDEPVFKRSKWGTNHYYYNPQNPVGLALIVITLLFVGTMLILMANRAGPFAAPPAPKPWNPPAYEHSWPPLSPTGTPGVGAP</sequence>
<name>A0ABQ3T6K6_9ACTN</name>
<evidence type="ECO:0000313" key="3">
    <source>
        <dbReference type="EMBL" id="GHI76028.1"/>
    </source>
</evidence>
<keyword evidence="2" id="KW-0812">Transmembrane</keyword>
<keyword evidence="4" id="KW-1185">Reference proteome</keyword>
<dbReference type="Proteomes" id="UP000608522">
    <property type="component" value="Unassembled WGS sequence"/>
</dbReference>
<evidence type="ECO:0000256" key="2">
    <source>
        <dbReference type="SAM" id="Phobius"/>
    </source>
</evidence>
<keyword evidence="2" id="KW-1133">Transmembrane helix</keyword>